<keyword evidence="6" id="KW-1003">Cell membrane</keyword>
<reference evidence="11 12" key="1">
    <citation type="submission" date="2019-06" db="EMBL/GenBank/DDBJ databases">
        <title>Spirosoma utsteinense sp. nov. isolated from Antarctic ice-free soils.</title>
        <authorList>
            <person name="Tahon G."/>
        </authorList>
    </citation>
    <scope>NUCLEOTIDE SEQUENCE [LARGE SCALE GENOMIC DNA]</scope>
    <source>
        <strain evidence="11 12">LMG 31447</strain>
    </source>
</reference>
<feature type="transmembrane region" description="Helical" evidence="10">
    <location>
        <begin position="45"/>
        <end position="62"/>
    </location>
</feature>
<keyword evidence="9 10" id="KW-0472">Membrane</keyword>
<gene>
    <name evidence="11" type="ORF">FH603_1316</name>
</gene>
<comment type="subcellular location">
    <subcellularLocation>
        <location evidence="2">Cell membrane</location>
        <topology evidence="2">Multi-pass membrane protein</topology>
    </subcellularLocation>
</comment>
<comment type="similarity">
    <text evidence="3">Belongs to the nicotinamide ribonucleoside (NR) uptake permease (TC 4.B.1) family.</text>
</comment>
<evidence type="ECO:0000256" key="7">
    <source>
        <dbReference type="ARBA" id="ARBA00022692"/>
    </source>
</evidence>
<evidence type="ECO:0000256" key="10">
    <source>
        <dbReference type="SAM" id="Phobius"/>
    </source>
</evidence>
<keyword evidence="12" id="KW-1185">Reference proteome</keyword>
<dbReference type="Pfam" id="PF04973">
    <property type="entry name" value="NMN_transporter"/>
    <property type="match status" value="1"/>
</dbReference>
<dbReference type="Proteomes" id="UP000700732">
    <property type="component" value="Unassembled WGS sequence"/>
</dbReference>
<evidence type="ECO:0000256" key="9">
    <source>
        <dbReference type="ARBA" id="ARBA00023136"/>
    </source>
</evidence>
<name>A0ABR6W2L2_9BACT</name>
<accession>A0ABR6W2L2</accession>
<evidence type="ECO:0000256" key="5">
    <source>
        <dbReference type="ARBA" id="ARBA00022448"/>
    </source>
</evidence>
<comment type="function">
    <text evidence="1">Required for nicotinamide riboside transport across the inner membrane.</text>
</comment>
<dbReference type="EMBL" id="VFIA01000006">
    <property type="protein sequence ID" value="MBC3790820.1"/>
    <property type="molecule type" value="Genomic_DNA"/>
</dbReference>
<evidence type="ECO:0000256" key="1">
    <source>
        <dbReference type="ARBA" id="ARBA00002672"/>
    </source>
</evidence>
<feature type="transmembrane region" description="Helical" evidence="10">
    <location>
        <begin position="68"/>
        <end position="85"/>
    </location>
</feature>
<comment type="caution">
    <text evidence="11">The sequence shown here is derived from an EMBL/GenBank/DDBJ whole genome shotgun (WGS) entry which is preliminary data.</text>
</comment>
<dbReference type="PANTHER" id="PTHR36122">
    <property type="entry name" value="NICOTINAMIDE RIBOSIDE TRANSPORTER PNUC"/>
    <property type="match status" value="1"/>
</dbReference>
<evidence type="ECO:0000256" key="3">
    <source>
        <dbReference type="ARBA" id="ARBA00006669"/>
    </source>
</evidence>
<keyword evidence="7 10" id="KW-0812">Transmembrane</keyword>
<evidence type="ECO:0000313" key="12">
    <source>
        <dbReference type="Proteomes" id="UP000700732"/>
    </source>
</evidence>
<protein>
    <recommendedName>
        <fullName evidence="4">Nicotinamide riboside transporter PnuC</fullName>
    </recommendedName>
</protein>
<keyword evidence="5" id="KW-0813">Transport</keyword>
<sequence>MSNFFDIDTIFFTLWGYPMSYLEFSGVLTGSLATWLVARNNVWTWPIALVSVFLFFFLFYQVQLYPDMFLQLFFLITYLLGWWRWTHPKEDERVAESVSDRKRLRITRMTARQLMVWSLASVAGTALVGTFARNLHTWFPTVFSQPSAFPYLDSFTTVMSIMGTFLMIEKRLECWYVWLVIDIISTYMYFVKDVKLVGVEYLFFCFLAALGARNWTREYRSYPLLDKGLLP</sequence>
<feature type="transmembrane region" description="Helical" evidence="10">
    <location>
        <begin position="20"/>
        <end position="38"/>
    </location>
</feature>
<dbReference type="NCBIfam" id="TIGR01528">
    <property type="entry name" value="NMN_trans_PnuC"/>
    <property type="match status" value="1"/>
</dbReference>
<evidence type="ECO:0000256" key="4">
    <source>
        <dbReference type="ARBA" id="ARBA00017522"/>
    </source>
</evidence>
<feature type="transmembrane region" description="Helical" evidence="10">
    <location>
        <begin position="175"/>
        <end position="191"/>
    </location>
</feature>
<evidence type="ECO:0000256" key="2">
    <source>
        <dbReference type="ARBA" id="ARBA00004651"/>
    </source>
</evidence>
<dbReference type="InterPro" id="IPR006419">
    <property type="entry name" value="NMN_transpt_PnuC"/>
</dbReference>
<feature type="transmembrane region" description="Helical" evidence="10">
    <location>
        <begin position="148"/>
        <end position="168"/>
    </location>
</feature>
<evidence type="ECO:0000313" key="11">
    <source>
        <dbReference type="EMBL" id="MBC3790820.1"/>
    </source>
</evidence>
<dbReference type="RefSeq" id="WP_186736637.1">
    <property type="nucleotide sequence ID" value="NZ_VFIA01000006.1"/>
</dbReference>
<proteinExistence type="inferred from homology"/>
<evidence type="ECO:0000256" key="8">
    <source>
        <dbReference type="ARBA" id="ARBA00022989"/>
    </source>
</evidence>
<feature type="transmembrane region" description="Helical" evidence="10">
    <location>
        <begin position="114"/>
        <end position="136"/>
    </location>
</feature>
<organism evidence="11 12">
    <name type="scientific">Spirosoma utsteinense</name>
    <dbReference type="NCBI Taxonomy" id="2585773"/>
    <lineage>
        <taxon>Bacteria</taxon>
        <taxon>Pseudomonadati</taxon>
        <taxon>Bacteroidota</taxon>
        <taxon>Cytophagia</taxon>
        <taxon>Cytophagales</taxon>
        <taxon>Cytophagaceae</taxon>
        <taxon>Spirosoma</taxon>
    </lineage>
</organism>
<evidence type="ECO:0000256" key="6">
    <source>
        <dbReference type="ARBA" id="ARBA00022475"/>
    </source>
</evidence>
<feature type="transmembrane region" description="Helical" evidence="10">
    <location>
        <begin position="197"/>
        <end position="215"/>
    </location>
</feature>
<keyword evidence="8 10" id="KW-1133">Transmembrane helix</keyword>
<dbReference type="PANTHER" id="PTHR36122:SF2">
    <property type="entry name" value="NICOTINAMIDE RIBOSIDE TRANSPORTER PNUC"/>
    <property type="match status" value="1"/>
</dbReference>